<reference evidence="2 3" key="1">
    <citation type="submission" date="2015-12" db="EMBL/GenBank/DDBJ databases">
        <title>The genome of Folsomia candida.</title>
        <authorList>
            <person name="Faddeeva A."/>
            <person name="Derks M.F."/>
            <person name="Anvar Y."/>
            <person name="Smit S."/>
            <person name="Van Straalen N."/>
            <person name="Roelofs D."/>
        </authorList>
    </citation>
    <scope>NUCLEOTIDE SEQUENCE [LARGE SCALE GENOMIC DNA]</scope>
    <source>
        <strain evidence="2 3">VU population</strain>
        <tissue evidence="2">Whole body</tissue>
    </source>
</reference>
<protein>
    <submittedName>
        <fullName evidence="2">Uncharacterized protein</fullName>
    </submittedName>
</protein>
<evidence type="ECO:0000313" key="3">
    <source>
        <dbReference type="Proteomes" id="UP000198287"/>
    </source>
</evidence>
<name>A0A226DQX5_FOLCA</name>
<keyword evidence="3" id="KW-1185">Reference proteome</keyword>
<feature type="transmembrane region" description="Helical" evidence="1">
    <location>
        <begin position="415"/>
        <end position="436"/>
    </location>
</feature>
<keyword evidence="1" id="KW-0472">Membrane</keyword>
<dbReference type="AlphaFoldDB" id="A0A226DQX5"/>
<comment type="caution">
    <text evidence="2">The sequence shown here is derived from an EMBL/GenBank/DDBJ whole genome shotgun (WGS) entry which is preliminary data.</text>
</comment>
<dbReference type="EMBL" id="LNIX01000013">
    <property type="protein sequence ID" value="OXA47480.1"/>
    <property type="molecule type" value="Genomic_DNA"/>
</dbReference>
<keyword evidence="1" id="KW-1133">Transmembrane helix</keyword>
<dbReference type="Proteomes" id="UP000198287">
    <property type="component" value="Unassembled WGS sequence"/>
</dbReference>
<organism evidence="2 3">
    <name type="scientific">Folsomia candida</name>
    <name type="common">Springtail</name>
    <dbReference type="NCBI Taxonomy" id="158441"/>
    <lineage>
        <taxon>Eukaryota</taxon>
        <taxon>Metazoa</taxon>
        <taxon>Ecdysozoa</taxon>
        <taxon>Arthropoda</taxon>
        <taxon>Hexapoda</taxon>
        <taxon>Collembola</taxon>
        <taxon>Entomobryomorpha</taxon>
        <taxon>Isotomoidea</taxon>
        <taxon>Isotomidae</taxon>
        <taxon>Proisotominae</taxon>
        <taxon>Folsomia</taxon>
    </lineage>
</organism>
<evidence type="ECO:0000313" key="2">
    <source>
        <dbReference type="EMBL" id="OXA47480.1"/>
    </source>
</evidence>
<gene>
    <name evidence="2" type="ORF">Fcan01_18066</name>
</gene>
<feature type="non-terminal residue" evidence="2">
    <location>
        <position position="691"/>
    </location>
</feature>
<proteinExistence type="predicted"/>
<accession>A0A226DQX5</accession>
<feature type="transmembrane region" description="Helical" evidence="1">
    <location>
        <begin position="358"/>
        <end position="376"/>
    </location>
</feature>
<sequence length="691" mass="80887">MSLNPHDMNSAHNGDLPAYALKGTNRGVQRVKGRHLYQNDHRKIEISDYLTPFEGCTNIIFIPKNPIDLKLDKAPIILLKTTIQEEQIDKRFSLERRRNVIQHCWASFGILPNPNNLSKYMNWRHRYIKKTSFGIQYFVIVTNFKSTFQKFIETLGAASHRYILREIIIVEVVLDTERIILPVLENNDKDGIVLYYHNMYHHDGIILKGQKSKWWYKITCSIPAGQNCFKKLQAIGDTVSNLNKYFWNRRTNTERMYNRLDSNANPIKRWYSVSEKFIPSNLISLVEFWLLNEHIEYVKLNITPFYNLPVLKKYASAHIRPLEFIMQKVQTASFLSCYNVKQESFILSALNSPFDVESWILIQLGIWVMIISLTLLPRVLSSDGVMVVVGILLENSVLNQSEKFTTRFPKRSSKYGIHLLIAAWVLLAGTTLTNWYKALFTMELVTPPTYAPPWETTLDIEGIQVLMPYNLLDMTGMETAIDRYMRFYISISEIFFPYNYETKKYQEMKTSHNGFKRMASHIEKTIPLLNVRMSTQDNGSIDAFYKRLELISYNEVLPVSPYKPIHYKEVERFVNTLSTCEKTAFIDTKENIASLLPFVNDNADKRKYFAGKEPFFTVVRGWDIFPIRANYVQKRLKVMIHSGIYGHWEAWFRFAKPNKLFHHYANWTYPKFDAVSQLNYNSKILSGFYIS</sequence>
<keyword evidence="1" id="KW-0812">Transmembrane</keyword>
<evidence type="ECO:0000256" key="1">
    <source>
        <dbReference type="SAM" id="Phobius"/>
    </source>
</evidence>